<protein>
    <recommendedName>
        <fullName evidence="1">Reverse transcriptase domain-containing protein</fullName>
    </recommendedName>
</protein>
<organism evidence="2">
    <name type="scientific">Homalodisca liturata</name>
    <dbReference type="NCBI Taxonomy" id="320908"/>
    <lineage>
        <taxon>Eukaryota</taxon>
        <taxon>Metazoa</taxon>
        <taxon>Ecdysozoa</taxon>
        <taxon>Arthropoda</taxon>
        <taxon>Hexapoda</taxon>
        <taxon>Insecta</taxon>
        <taxon>Pterygota</taxon>
        <taxon>Neoptera</taxon>
        <taxon>Paraneoptera</taxon>
        <taxon>Hemiptera</taxon>
        <taxon>Auchenorrhyncha</taxon>
        <taxon>Membracoidea</taxon>
        <taxon>Cicadellidae</taxon>
        <taxon>Cicadellinae</taxon>
        <taxon>Proconiini</taxon>
        <taxon>Homalodisca</taxon>
    </lineage>
</organism>
<proteinExistence type="predicted"/>
<reference evidence="2" key="1">
    <citation type="submission" date="2015-11" db="EMBL/GenBank/DDBJ databases">
        <title>De novo transcriptome assembly of four potential Pierce s Disease insect vectors from Arizona vineyards.</title>
        <authorList>
            <person name="Tassone E.E."/>
        </authorList>
    </citation>
    <scope>NUCLEOTIDE SEQUENCE</scope>
</reference>
<dbReference type="AlphaFoldDB" id="A0A1B6IB30"/>
<dbReference type="InterPro" id="IPR000477">
    <property type="entry name" value="RT_dom"/>
</dbReference>
<dbReference type="PANTHER" id="PTHR47510">
    <property type="entry name" value="REVERSE TRANSCRIPTASE DOMAIN-CONTAINING PROTEIN"/>
    <property type="match status" value="1"/>
</dbReference>
<feature type="non-terminal residue" evidence="2">
    <location>
        <position position="1"/>
    </location>
</feature>
<accession>A0A1B6IB30</accession>
<sequence length="288" mass="32653">PLKVQYRKLKKEFRDSIRSAKSELVLKKLSNSNNIQKAAWQIINDLNPSKKRKNFKPFSFLTPEGVVEQDPRVVSEGFNEFFSRVGTRLNSLQPSSSVECYRSSEHVGPSLYLTPTDEFEVLKVIKSLRTSNSSGKDGISSKILKSCAELLAVPLAHLTNASFQTGVFPQPLKTAIVKPLFKNGNHQDPENYRPISILSTFSKVLERLFLIRLESFLELNKVVCHQQFCFRKGVSTTDAIFNFVSEIVSSLDDHRYTFALFLDQSKAFDVVPHNLLLEKVRQVGIRGK</sequence>
<evidence type="ECO:0000313" key="2">
    <source>
        <dbReference type="EMBL" id="JAS84144.1"/>
    </source>
</evidence>
<evidence type="ECO:0000259" key="1">
    <source>
        <dbReference type="PROSITE" id="PS50878"/>
    </source>
</evidence>
<dbReference type="PROSITE" id="PS50878">
    <property type="entry name" value="RT_POL"/>
    <property type="match status" value="1"/>
</dbReference>
<dbReference type="EMBL" id="GECU01023562">
    <property type="protein sequence ID" value="JAS84144.1"/>
    <property type="molecule type" value="Transcribed_RNA"/>
</dbReference>
<gene>
    <name evidence="2" type="ORF">g.32976</name>
</gene>
<dbReference type="Pfam" id="PF00078">
    <property type="entry name" value="RVT_1"/>
    <property type="match status" value="1"/>
</dbReference>
<dbReference type="GO" id="GO:0071897">
    <property type="term" value="P:DNA biosynthetic process"/>
    <property type="evidence" value="ECO:0007669"/>
    <property type="project" value="UniProtKB-ARBA"/>
</dbReference>
<dbReference type="SUPFAM" id="SSF56672">
    <property type="entry name" value="DNA/RNA polymerases"/>
    <property type="match status" value="1"/>
</dbReference>
<dbReference type="CDD" id="cd01650">
    <property type="entry name" value="RT_nLTR_like"/>
    <property type="match status" value="1"/>
</dbReference>
<dbReference type="InterPro" id="IPR043502">
    <property type="entry name" value="DNA/RNA_pol_sf"/>
</dbReference>
<dbReference type="PANTHER" id="PTHR47510:SF3">
    <property type="entry name" value="ENDO_EXONUCLEASE_PHOSPHATASE DOMAIN-CONTAINING PROTEIN"/>
    <property type="match status" value="1"/>
</dbReference>
<feature type="non-terminal residue" evidence="2">
    <location>
        <position position="288"/>
    </location>
</feature>
<name>A0A1B6IB30_9HEMI</name>
<feature type="domain" description="Reverse transcriptase" evidence="1">
    <location>
        <begin position="161"/>
        <end position="288"/>
    </location>
</feature>